<organism evidence="2 3">
    <name type="scientific">Hymenobacter sedentarius</name>
    <dbReference type="NCBI Taxonomy" id="1411621"/>
    <lineage>
        <taxon>Bacteria</taxon>
        <taxon>Pseudomonadati</taxon>
        <taxon>Bacteroidota</taxon>
        <taxon>Cytophagia</taxon>
        <taxon>Cytophagales</taxon>
        <taxon>Hymenobacteraceae</taxon>
        <taxon>Hymenobacter</taxon>
    </lineage>
</organism>
<evidence type="ECO:0000313" key="2">
    <source>
        <dbReference type="EMBL" id="ALW86965.1"/>
    </source>
</evidence>
<name>A0A0U4ATR0_9BACT</name>
<reference evidence="2 3" key="1">
    <citation type="submission" date="2015-12" db="EMBL/GenBank/DDBJ databases">
        <authorList>
            <person name="Shamseldin A."/>
            <person name="Moawad H."/>
            <person name="Abd El-Rahim W.M."/>
            <person name="Sadowsky M.J."/>
        </authorList>
    </citation>
    <scope>NUCLEOTIDE SEQUENCE [LARGE SCALE GENOMIC DNA]</scope>
    <source>
        <strain evidence="2 3">DG5B</strain>
    </source>
</reference>
<feature type="signal peptide" evidence="1">
    <location>
        <begin position="1"/>
        <end position="22"/>
    </location>
</feature>
<evidence type="ECO:0000313" key="3">
    <source>
        <dbReference type="Proteomes" id="UP000059542"/>
    </source>
</evidence>
<dbReference type="OrthoDB" id="887193at2"/>
<sequence>MLRSFFLFACLLGLFTTAEAVAAPARKILPGNHRPNYRLYGHHGLFEKGLFGGFHRKATARPSNTHFAKKHRGTL</sequence>
<dbReference type="KEGG" id="hyg:AUC43_18905"/>
<evidence type="ECO:0000256" key="1">
    <source>
        <dbReference type="SAM" id="SignalP"/>
    </source>
</evidence>
<protein>
    <submittedName>
        <fullName evidence="2">Uncharacterized protein</fullName>
    </submittedName>
</protein>
<keyword evidence="3" id="KW-1185">Reference proteome</keyword>
<gene>
    <name evidence="2" type="ORF">AUC43_18905</name>
</gene>
<feature type="chain" id="PRO_5006846872" evidence="1">
    <location>
        <begin position="23"/>
        <end position="75"/>
    </location>
</feature>
<proteinExistence type="predicted"/>
<dbReference type="EMBL" id="CP013909">
    <property type="protein sequence ID" value="ALW86965.1"/>
    <property type="molecule type" value="Genomic_DNA"/>
</dbReference>
<accession>A0A0U4ATR0</accession>
<keyword evidence="1" id="KW-0732">Signal</keyword>
<dbReference type="Proteomes" id="UP000059542">
    <property type="component" value="Chromosome"/>
</dbReference>
<dbReference type="AlphaFoldDB" id="A0A0U4ATR0"/>
<dbReference type="RefSeq" id="WP_068197427.1">
    <property type="nucleotide sequence ID" value="NZ_CP013909.1"/>
</dbReference>